<dbReference type="Proteomes" id="UP000516028">
    <property type="component" value="Chromosome"/>
</dbReference>
<sequence>MVVRRRAKRQTGRGLQIDRQSGETVVVSYFGYREDGTATFYQASGKVTDGKNFVADLLEYQNGRAIGGRSRDGELARNVGKVRLTFNTESSGTITLPGEKQQNVSRYVFDDTRARLRNRFQAVMFESSYGITDTLKGLMNVKVIDDDFSAVFQYDGSKEYCVFSGKLVATGNTFQVTKGNRVCTGDGGSTPTPYSFTDLSVNEAGVLSARGSYGDVLSGVCVRRTKDLVATPSWDQTNRCTAEDLGLSSAPAN</sequence>
<name>A0A7H0GFR3_9BURK</name>
<keyword evidence="2" id="KW-1185">Reference proteome</keyword>
<protein>
    <submittedName>
        <fullName evidence="1">Uncharacterized protein</fullName>
    </submittedName>
</protein>
<reference evidence="1 2" key="1">
    <citation type="submission" date="2020-08" db="EMBL/GenBank/DDBJ databases">
        <title>Genome sequence of Diaphorobacter aerolatus KACC 16536T.</title>
        <authorList>
            <person name="Hyun D.-W."/>
            <person name="Bae J.-W."/>
        </authorList>
    </citation>
    <scope>NUCLEOTIDE SEQUENCE [LARGE SCALE GENOMIC DNA]</scope>
    <source>
        <strain evidence="1 2">KACC 16536</strain>
    </source>
</reference>
<accession>A0A7H0GFR3</accession>
<organism evidence="1 2">
    <name type="scientific">Diaphorobacter aerolatus</name>
    <dbReference type="NCBI Taxonomy" id="1288495"/>
    <lineage>
        <taxon>Bacteria</taxon>
        <taxon>Pseudomonadati</taxon>
        <taxon>Pseudomonadota</taxon>
        <taxon>Betaproteobacteria</taxon>
        <taxon>Burkholderiales</taxon>
        <taxon>Comamonadaceae</taxon>
        <taxon>Diaphorobacter</taxon>
    </lineage>
</organism>
<proteinExistence type="predicted"/>
<dbReference type="EMBL" id="CP060783">
    <property type="protein sequence ID" value="QNP47129.1"/>
    <property type="molecule type" value="Genomic_DNA"/>
</dbReference>
<evidence type="ECO:0000313" key="1">
    <source>
        <dbReference type="EMBL" id="QNP47129.1"/>
    </source>
</evidence>
<dbReference type="KEGG" id="daer:H9K75_11895"/>
<evidence type="ECO:0000313" key="2">
    <source>
        <dbReference type="Proteomes" id="UP000516028"/>
    </source>
</evidence>
<gene>
    <name evidence="1" type="ORF">H9K75_11895</name>
</gene>
<dbReference type="RefSeq" id="WP_187722840.1">
    <property type="nucleotide sequence ID" value="NZ_CP060783.1"/>
</dbReference>
<dbReference type="AlphaFoldDB" id="A0A7H0GFR3"/>